<dbReference type="InterPro" id="IPR000671">
    <property type="entry name" value="Peptidase_A31"/>
</dbReference>
<dbReference type="Proteomes" id="UP001056708">
    <property type="component" value="Chromosome"/>
</dbReference>
<accession>A0ABY5AT77</accession>
<dbReference type="EMBL" id="CP098611">
    <property type="protein sequence ID" value="USR92430.1"/>
    <property type="molecule type" value="Genomic_DNA"/>
</dbReference>
<evidence type="ECO:0000256" key="1">
    <source>
        <dbReference type="SAM" id="MobiDB-lite"/>
    </source>
</evidence>
<keyword evidence="2" id="KW-0378">Hydrolase</keyword>
<dbReference type="NCBIfam" id="TIGR00072">
    <property type="entry name" value="hydrog_prot"/>
    <property type="match status" value="1"/>
</dbReference>
<gene>
    <name evidence="2" type="ORF">NEA10_06850</name>
</gene>
<reference evidence="2" key="1">
    <citation type="submission" date="2022-06" db="EMBL/GenBank/DDBJ databases">
        <title>Genome sequence of Phormidium yuhuli AB48 isolated from an industrial photobioreactor environment.</title>
        <authorList>
            <person name="Qiu Y."/>
            <person name="Noonan A.J.C."/>
            <person name="Dofher K."/>
            <person name="Koch M."/>
            <person name="Kieft B."/>
            <person name="Lin X."/>
            <person name="Ziels R.M."/>
            <person name="Hallam S.J."/>
        </authorList>
    </citation>
    <scope>NUCLEOTIDE SEQUENCE</scope>
    <source>
        <strain evidence="2">AB48</strain>
    </source>
</reference>
<proteinExistence type="predicted"/>
<evidence type="ECO:0000313" key="3">
    <source>
        <dbReference type="Proteomes" id="UP001056708"/>
    </source>
</evidence>
<dbReference type="PANTHER" id="PTHR30302:SF5">
    <property type="entry name" value="SLR1876 PROTEIN"/>
    <property type="match status" value="1"/>
</dbReference>
<feature type="compositionally biased region" description="Polar residues" evidence="1">
    <location>
        <begin position="158"/>
        <end position="171"/>
    </location>
</feature>
<name>A0ABY5AT77_9CYAN</name>
<evidence type="ECO:0000313" key="2">
    <source>
        <dbReference type="EMBL" id="USR92430.1"/>
    </source>
</evidence>
<organism evidence="2 3">
    <name type="scientific">Phormidium yuhuli AB48</name>
    <dbReference type="NCBI Taxonomy" id="2940671"/>
    <lineage>
        <taxon>Bacteria</taxon>
        <taxon>Bacillati</taxon>
        <taxon>Cyanobacteriota</taxon>
        <taxon>Cyanophyceae</taxon>
        <taxon>Oscillatoriophycideae</taxon>
        <taxon>Oscillatoriales</taxon>
        <taxon>Oscillatoriaceae</taxon>
        <taxon>Phormidium</taxon>
        <taxon>Phormidium yuhuli</taxon>
    </lineage>
</organism>
<protein>
    <submittedName>
        <fullName evidence="2">Hydrogenase maturation protease</fullName>
    </submittedName>
</protein>
<keyword evidence="2" id="KW-0645">Protease</keyword>
<dbReference type="CDD" id="cd06066">
    <property type="entry name" value="H2MP_NAD-link-bidir"/>
    <property type="match status" value="1"/>
</dbReference>
<dbReference type="GO" id="GO:0006508">
    <property type="term" value="P:proteolysis"/>
    <property type="evidence" value="ECO:0007669"/>
    <property type="project" value="UniProtKB-KW"/>
</dbReference>
<feature type="region of interest" description="Disordered" evidence="1">
    <location>
        <begin position="148"/>
        <end position="171"/>
    </location>
</feature>
<sequence>MAEMSWLVVGYGSLLRSDDGVGQRIAAAVAEWDLPGVRSLPQHQLTPELAIALSEVDQVLFVDAAVSGTGVEIHPVTSEGQGSGMGHSLTPATLLGMSQWLYDHCPQAWLMSIPGEDFGLGEGLSELVEGRMEQALDLLPDWFKAPSQLGPDVRNSPLEGSSSLNQPRLDE</sequence>
<dbReference type="PANTHER" id="PTHR30302">
    <property type="entry name" value="HYDROGENASE 1 MATURATION PROTEASE"/>
    <property type="match status" value="1"/>
</dbReference>
<dbReference type="SUPFAM" id="SSF53163">
    <property type="entry name" value="HybD-like"/>
    <property type="match status" value="1"/>
</dbReference>
<keyword evidence="3" id="KW-1185">Reference proteome</keyword>
<dbReference type="Gene3D" id="3.40.50.1450">
    <property type="entry name" value="HybD-like"/>
    <property type="match status" value="1"/>
</dbReference>
<dbReference type="RefSeq" id="WP_252664587.1">
    <property type="nucleotide sequence ID" value="NZ_CP098611.1"/>
</dbReference>
<dbReference type="GO" id="GO:0008233">
    <property type="term" value="F:peptidase activity"/>
    <property type="evidence" value="ECO:0007669"/>
    <property type="project" value="UniProtKB-KW"/>
</dbReference>
<dbReference type="InterPro" id="IPR023430">
    <property type="entry name" value="Pept_HybD-like_dom_sf"/>
</dbReference>